<dbReference type="AlphaFoldDB" id="A0A1V2H7Q0"/>
<evidence type="ECO:0000313" key="2">
    <source>
        <dbReference type="Proteomes" id="UP000188879"/>
    </source>
</evidence>
<dbReference type="OrthoDB" id="9993806at2"/>
<reference evidence="1 2" key="1">
    <citation type="submission" date="2016-10" db="EMBL/GenBank/DDBJ databases">
        <title>Draft Genome sequence of Roseomonas sp. strain M3.</title>
        <authorList>
            <person name="Subhash Y."/>
            <person name="Lee S."/>
        </authorList>
    </citation>
    <scope>NUCLEOTIDE SEQUENCE [LARGE SCALE GENOMIC DNA]</scope>
    <source>
        <strain evidence="1 2">M3</strain>
    </source>
</reference>
<keyword evidence="2" id="KW-1185">Reference proteome</keyword>
<proteinExistence type="predicted"/>
<accession>A0A1V2H7Q0</accession>
<protein>
    <submittedName>
        <fullName evidence="1">Uncharacterized protein</fullName>
    </submittedName>
</protein>
<dbReference type="RefSeq" id="WP_076955751.1">
    <property type="nucleotide sequence ID" value="NZ_MLCO01000013.1"/>
</dbReference>
<name>A0A1V2H7Q0_9PROT</name>
<gene>
    <name evidence="1" type="ORF">BKE38_02230</name>
</gene>
<dbReference type="EMBL" id="MLCO01000013">
    <property type="protein sequence ID" value="ONG58771.1"/>
    <property type="molecule type" value="Genomic_DNA"/>
</dbReference>
<evidence type="ECO:0000313" key="1">
    <source>
        <dbReference type="EMBL" id="ONG58771.1"/>
    </source>
</evidence>
<dbReference type="Proteomes" id="UP000188879">
    <property type="component" value="Unassembled WGS sequence"/>
</dbReference>
<comment type="caution">
    <text evidence="1">The sequence shown here is derived from an EMBL/GenBank/DDBJ whole genome shotgun (WGS) entry which is preliminary data.</text>
</comment>
<sequence>MAYIELRYHRSFPMEVKEFGDTGWAVHVYVPAGLAAARQKLAVVTNSEPNGLTEVIQRARAEIDAFLSPPGAHALA</sequence>
<organism evidence="1 2">
    <name type="scientific">Teichococcus deserti</name>
    <dbReference type="NCBI Taxonomy" id="1817963"/>
    <lineage>
        <taxon>Bacteria</taxon>
        <taxon>Pseudomonadati</taxon>
        <taxon>Pseudomonadota</taxon>
        <taxon>Alphaproteobacteria</taxon>
        <taxon>Acetobacterales</taxon>
        <taxon>Roseomonadaceae</taxon>
        <taxon>Roseomonas</taxon>
    </lineage>
</organism>